<keyword evidence="10" id="KW-1185">Reference proteome</keyword>
<feature type="region of interest" description="Disordered" evidence="6">
    <location>
        <begin position="838"/>
        <end position="889"/>
    </location>
</feature>
<proteinExistence type="inferred from homology"/>
<evidence type="ECO:0008006" key="11">
    <source>
        <dbReference type="Google" id="ProtNLM"/>
    </source>
</evidence>
<dbReference type="EMBL" id="BMAR01000032">
    <property type="protein sequence ID" value="GFR49764.1"/>
    <property type="molecule type" value="Genomic_DNA"/>
</dbReference>
<feature type="region of interest" description="Disordered" evidence="6">
    <location>
        <begin position="256"/>
        <end position="288"/>
    </location>
</feature>
<dbReference type="Gene3D" id="2.30.30.490">
    <property type="match status" value="1"/>
</dbReference>
<dbReference type="GO" id="GO:0003682">
    <property type="term" value="F:chromatin binding"/>
    <property type="evidence" value="ECO:0007669"/>
    <property type="project" value="InterPro"/>
</dbReference>
<dbReference type="PROSITE" id="PS50114">
    <property type="entry name" value="GATA_ZN_FINGER_2"/>
    <property type="match status" value="1"/>
</dbReference>
<gene>
    <name evidence="9" type="ORF">Agub_g11927</name>
</gene>
<evidence type="ECO:0000256" key="2">
    <source>
        <dbReference type="ARBA" id="ARBA00022723"/>
    </source>
</evidence>
<dbReference type="Pfam" id="PF00320">
    <property type="entry name" value="GATA"/>
    <property type="match status" value="1"/>
</dbReference>
<dbReference type="AlphaFoldDB" id="A0AAD3DZ94"/>
<keyword evidence="3 5" id="KW-0863">Zinc-finger</keyword>
<dbReference type="SMART" id="SM00401">
    <property type="entry name" value="ZnF_GATA"/>
    <property type="match status" value="1"/>
</dbReference>
<evidence type="ECO:0000256" key="4">
    <source>
        <dbReference type="ARBA" id="ARBA00022833"/>
    </source>
</evidence>
<dbReference type="InterPro" id="IPR043151">
    <property type="entry name" value="BAH_sf"/>
</dbReference>
<dbReference type="CDD" id="cd00202">
    <property type="entry name" value="ZnF_GATA"/>
    <property type="match status" value="1"/>
</dbReference>
<dbReference type="PROSITE" id="PS51038">
    <property type="entry name" value="BAH"/>
    <property type="match status" value="1"/>
</dbReference>
<evidence type="ECO:0000256" key="5">
    <source>
        <dbReference type="PROSITE-ProRule" id="PRU00094"/>
    </source>
</evidence>
<comment type="caution">
    <text evidence="9">The sequence shown here is derived from an EMBL/GenBank/DDBJ whole genome shotgun (WGS) entry which is preliminary data.</text>
</comment>
<dbReference type="InterPro" id="IPR051140">
    <property type="entry name" value="GATA_TF"/>
</dbReference>
<organism evidence="9 10">
    <name type="scientific">Astrephomene gubernaculifera</name>
    <dbReference type="NCBI Taxonomy" id="47775"/>
    <lineage>
        <taxon>Eukaryota</taxon>
        <taxon>Viridiplantae</taxon>
        <taxon>Chlorophyta</taxon>
        <taxon>core chlorophytes</taxon>
        <taxon>Chlorophyceae</taxon>
        <taxon>CS clade</taxon>
        <taxon>Chlamydomonadales</taxon>
        <taxon>Astrephomenaceae</taxon>
        <taxon>Astrephomene</taxon>
    </lineage>
</organism>
<dbReference type="InterPro" id="IPR001025">
    <property type="entry name" value="BAH_dom"/>
</dbReference>
<protein>
    <recommendedName>
        <fullName evidence="11">GATA-type domain-containing protein</fullName>
    </recommendedName>
</protein>
<accession>A0AAD3DZ94</accession>
<feature type="domain" description="GATA-type" evidence="7">
    <location>
        <begin position="214"/>
        <end position="249"/>
    </location>
</feature>
<dbReference type="CDD" id="cd04370">
    <property type="entry name" value="BAH"/>
    <property type="match status" value="1"/>
</dbReference>
<feature type="region of interest" description="Disordered" evidence="6">
    <location>
        <begin position="983"/>
        <end position="1012"/>
    </location>
</feature>
<dbReference type="PROSITE" id="PS00344">
    <property type="entry name" value="GATA_ZN_FINGER_1"/>
    <property type="match status" value="1"/>
</dbReference>
<reference evidence="9 10" key="1">
    <citation type="journal article" date="2021" name="Sci. Rep.">
        <title>Genome sequencing of the multicellular alga Astrephomene provides insights into convergent evolution of germ-soma differentiation.</title>
        <authorList>
            <person name="Yamashita S."/>
            <person name="Yamamoto K."/>
            <person name="Matsuzaki R."/>
            <person name="Suzuki S."/>
            <person name="Yamaguchi H."/>
            <person name="Hirooka S."/>
            <person name="Minakuchi Y."/>
            <person name="Miyagishima S."/>
            <person name="Kawachi M."/>
            <person name="Toyoda A."/>
            <person name="Nozaki H."/>
        </authorList>
    </citation>
    <scope>NUCLEOTIDE SEQUENCE [LARGE SCALE GENOMIC DNA]</scope>
    <source>
        <strain evidence="9 10">NIES-4017</strain>
    </source>
</reference>
<dbReference type="InterPro" id="IPR013088">
    <property type="entry name" value="Znf_NHR/GATA"/>
</dbReference>
<feature type="compositionally biased region" description="Low complexity" evidence="6">
    <location>
        <begin position="259"/>
        <end position="288"/>
    </location>
</feature>
<dbReference type="Pfam" id="PF01426">
    <property type="entry name" value="BAH"/>
    <property type="match status" value="1"/>
</dbReference>
<evidence type="ECO:0000313" key="9">
    <source>
        <dbReference type="EMBL" id="GFR49764.1"/>
    </source>
</evidence>
<feature type="compositionally biased region" description="Low complexity" evidence="6">
    <location>
        <begin position="838"/>
        <end position="858"/>
    </location>
</feature>
<evidence type="ECO:0000259" key="8">
    <source>
        <dbReference type="PROSITE" id="PS51038"/>
    </source>
</evidence>
<dbReference type="Gene3D" id="3.30.50.10">
    <property type="entry name" value="Erythroid Transcription Factor GATA-1, subunit A"/>
    <property type="match status" value="1"/>
</dbReference>
<evidence type="ECO:0000256" key="3">
    <source>
        <dbReference type="ARBA" id="ARBA00022771"/>
    </source>
</evidence>
<feature type="region of interest" description="Disordered" evidence="6">
    <location>
        <begin position="379"/>
        <end position="413"/>
    </location>
</feature>
<feature type="domain" description="BAH" evidence="8">
    <location>
        <begin position="34"/>
        <end position="159"/>
    </location>
</feature>
<keyword evidence="4" id="KW-0862">Zinc</keyword>
<sequence length="1043" mass="104474">MSSPSQVEFYFCGPPMSSGSAERTYYASFSLNGVEYKVGDHVFLYPEDEGVPPYVGKVLASFVDTTGRAADPHCVEVAWYERRAHLEPADFKSAGWERELVALEETDINPIGCISGKAVVLKAVDYEEACSVAKSLPVADWFFCRGVYKQAENRIAVYPELLEQLGLDDGRKAAKRPQSGIIGEDEGVADSDDVKRQKLAEELPVAPLRRSGKLVSGRTCVECGATQTPQWREGPAGPKTLCNACGVRYVRAQQRANKRSASVSASRSACGSGGRQSRTSKAARAEAAAARSAARTAAAAAADEASQRPLRQAALMAASKTAQFARTGVFPQSAEDLQQLSGRGGGSYQQLQLQQHYRAQQQQQLLQQQLEEALSAGAGVDAGANPGAPPEPRPDTPNCSSLQESHSSAGSHHEGVAVEVVVGPAEGEAEACGSAVSGGGSGGSGRVEQDCLASCGAMYPVALGVPPGVLLSPAAAAAAAAAASLPMPVVVPAAGPTRFAPGVSIVAPLGVAIAAAQQQQQQQAPVAAAAAVPAADARVQLLPGAAAAAGEGCNVFPTTTAAAAAAGAAADAPGGGCCSSGPAASGSDAGCAAGFVPVGAFYSGCVAAGGNNIISTACSAGRVCCGVDSPAATAAVVGVASAAAAAAAIPPVMSVPVSPNARCDTDSYLVPHRDCTANGGAGCDTTVGCMGSLYGSYLYGGSAAGGFAAHASPFGDPRVGGGEEDCCGSCGALAGLGEDEYGPLVEVDFGLGPADVLCGGGLFDDLPAAAGLGEPSGPHCPLGQGGCDPAAGVDSVADLPSVAARAAPFCPELTHGSEARQLLDAMPLLLLNPAAAAANHNDTNNPQEPQEQQQQQPEQPQPQQPQQRQQGPSFPGAAGVAGGSRGAVPEEAVSELLELGRQASRAATEAEAADAALQAVSQVLETHQEAARRARQAATARLDRIRECMESMGATAAAAGAEEEEAEAAAAAAPDAVTAAAIEDVRDEGPRSPCDSSRDSGARGGSGSHAGCVVPLTCLVGGAGREGGVAAAESGGLTVAVRS</sequence>
<evidence type="ECO:0000256" key="6">
    <source>
        <dbReference type="SAM" id="MobiDB-lite"/>
    </source>
</evidence>
<dbReference type="PANTHER" id="PTHR45658:SF18">
    <property type="entry name" value="PROTEIN GAT2"/>
    <property type="match status" value="1"/>
</dbReference>
<evidence type="ECO:0000256" key="1">
    <source>
        <dbReference type="ARBA" id="ARBA00005694"/>
    </source>
</evidence>
<dbReference type="GO" id="GO:0043565">
    <property type="term" value="F:sequence-specific DNA binding"/>
    <property type="evidence" value="ECO:0007669"/>
    <property type="project" value="InterPro"/>
</dbReference>
<comment type="similarity">
    <text evidence="1">Belongs to the type IV zinc-finger family. Class A subfamily.</text>
</comment>
<dbReference type="SMART" id="SM00439">
    <property type="entry name" value="BAH"/>
    <property type="match status" value="1"/>
</dbReference>
<feature type="compositionally biased region" description="Basic and acidic residues" evidence="6">
    <location>
        <begin position="983"/>
        <end position="1001"/>
    </location>
</feature>
<dbReference type="PANTHER" id="PTHR45658">
    <property type="entry name" value="GATA TRANSCRIPTION FACTOR"/>
    <property type="match status" value="1"/>
</dbReference>
<keyword evidence="2" id="KW-0479">Metal-binding</keyword>
<evidence type="ECO:0000259" key="7">
    <source>
        <dbReference type="PROSITE" id="PS50114"/>
    </source>
</evidence>
<dbReference type="Proteomes" id="UP001054857">
    <property type="component" value="Unassembled WGS sequence"/>
</dbReference>
<evidence type="ECO:0000313" key="10">
    <source>
        <dbReference type="Proteomes" id="UP001054857"/>
    </source>
</evidence>
<dbReference type="GO" id="GO:0006355">
    <property type="term" value="P:regulation of DNA-templated transcription"/>
    <property type="evidence" value="ECO:0007669"/>
    <property type="project" value="InterPro"/>
</dbReference>
<dbReference type="InterPro" id="IPR000679">
    <property type="entry name" value="Znf_GATA"/>
</dbReference>
<dbReference type="GO" id="GO:0008270">
    <property type="term" value="F:zinc ion binding"/>
    <property type="evidence" value="ECO:0007669"/>
    <property type="project" value="UniProtKB-KW"/>
</dbReference>
<dbReference type="SUPFAM" id="SSF57716">
    <property type="entry name" value="Glucocorticoid receptor-like (DNA-binding domain)"/>
    <property type="match status" value="1"/>
</dbReference>
<name>A0AAD3DZ94_9CHLO</name>